<accession>A0A7S7YC78</accession>
<reference evidence="1" key="1">
    <citation type="submission" date="2020-10" db="EMBL/GenBank/DDBJ databases">
        <authorList>
            <person name="Ni P."/>
        </authorList>
    </citation>
    <scope>NUCLEOTIDE SEQUENCE</scope>
</reference>
<dbReference type="EMBL" id="MW175491">
    <property type="protein sequence ID" value="QPB10593.1"/>
    <property type="molecule type" value="Genomic_DNA"/>
</dbReference>
<evidence type="ECO:0000313" key="1">
    <source>
        <dbReference type="EMBL" id="QPB10593.1"/>
    </source>
</evidence>
<sequence>MIYAELFKSKGTGLWHVCTLNDRIWSGVSPWFKRKQDARQWATENSFKISE</sequence>
<keyword evidence="2" id="KW-1185">Reference proteome</keyword>
<evidence type="ECO:0000313" key="2">
    <source>
        <dbReference type="Proteomes" id="UP000605974"/>
    </source>
</evidence>
<name>A0A7S7YC78_9CAUD</name>
<dbReference type="Proteomes" id="UP000605974">
    <property type="component" value="Segment"/>
</dbReference>
<protein>
    <submittedName>
        <fullName evidence="1">Uncharacterized protein</fullName>
    </submittedName>
</protein>
<organism evidence="1 2">
    <name type="scientific">Pseudomonas phage PN09</name>
    <dbReference type="NCBI Taxonomy" id="2782564"/>
    <lineage>
        <taxon>Viruses</taxon>
        <taxon>Duplodnaviria</taxon>
        <taxon>Heunggongvirae</taxon>
        <taxon>Uroviricota</taxon>
        <taxon>Caudoviricetes</taxon>
        <taxon>Vandenendeviridae</taxon>
        <taxon>Gorskivirinae</taxon>
        <taxon>Otagovirus</taxon>
        <taxon>Otagovirus PN09</taxon>
    </lineage>
</organism>
<proteinExistence type="predicted"/>
<gene>
    <name evidence="1" type="ORF">PN09_172</name>
</gene>